<gene>
    <name evidence="1" type="ORF">LCGC14_1243380</name>
</gene>
<comment type="caution">
    <text evidence="1">The sequence shown here is derived from an EMBL/GenBank/DDBJ whole genome shotgun (WGS) entry which is preliminary data.</text>
</comment>
<sequence length="120" mass="13362">MLSKLKRTALREIARGMFDCKISKDAKLEINEDIIEGIYFVAVTTETGRILKFTVVRSVLEDLVKRFAGEFIERVEVESGPEEGDLTVTVEIPLIRPGVHVDEGSSVEVGPKTDDDDLLL</sequence>
<evidence type="ECO:0000313" key="1">
    <source>
        <dbReference type="EMBL" id="KKM89967.1"/>
    </source>
</evidence>
<proteinExistence type="predicted"/>
<organism evidence="1">
    <name type="scientific">marine sediment metagenome</name>
    <dbReference type="NCBI Taxonomy" id="412755"/>
    <lineage>
        <taxon>unclassified sequences</taxon>
        <taxon>metagenomes</taxon>
        <taxon>ecological metagenomes</taxon>
    </lineage>
</organism>
<name>A0A0F9P9B0_9ZZZZ</name>
<protein>
    <submittedName>
        <fullName evidence="1">Uncharacterized protein</fullName>
    </submittedName>
</protein>
<dbReference type="AlphaFoldDB" id="A0A0F9P9B0"/>
<accession>A0A0F9P9B0</accession>
<dbReference type="EMBL" id="LAZR01006739">
    <property type="protein sequence ID" value="KKM89967.1"/>
    <property type="molecule type" value="Genomic_DNA"/>
</dbReference>
<reference evidence="1" key="1">
    <citation type="journal article" date="2015" name="Nature">
        <title>Complex archaea that bridge the gap between prokaryotes and eukaryotes.</title>
        <authorList>
            <person name="Spang A."/>
            <person name="Saw J.H."/>
            <person name="Jorgensen S.L."/>
            <person name="Zaremba-Niedzwiedzka K."/>
            <person name="Martijn J."/>
            <person name="Lind A.E."/>
            <person name="van Eijk R."/>
            <person name="Schleper C."/>
            <person name="Guy L."/>
            <person name="Ettema T.J."/>
        </authorList>
    </citation>
    <scope>NUCLEOTIDE SEQUENCE</scope>
</reference>